<keyword evidence="4 7" id="KW-0732">Signal</keyword>
<evidence type="ECO:0000256" key="5">
    <source>
        <dbReference type="ARBA" id="ARBA00023180"/>
    </source>
</evidence>
<protein>
    <recommendedName>
        <fullName evidence="7">Gamma-interferon-inducible lysosomal thiol reductase</fullName>
        <ecNumber evidence="7">1.8.-.-</ecNumber>
    </recommendedName>
    <alternativeName>
        <fullName evidence="7">Gamma-interferon-inducible protein IP-30</fullName>
    </alternativeName>
</protein>
<comment type="function">
    <text evidence="7">Lysosomal thiol reductase that can reduce protein disulfide bonds. Facilitates the complete unfolding of proteins destined for lysosomal degradation. Plays an important role in antigen processing.</text>
</comment>
<dbReference type="EMBL" id="WNTK01001743">
    <property type="protein sequence ID" value="KAG9466888.1"/>
    <property type="molecule type" value="Genomic_DNA"/>
</dbReference>
<comment type="function">
    <text evidence="6">Lysosomal thiol reductase that can reduce protein disulfide bonds. May facilitate the complete unfolding of proteins destined for lysosomal degradation. Plays an important role in antigen processing. Facilitates the generation of MHC class II-restricted epitodes from disulfide bond-containing antigen by the endocytic reduction of disulfide bonds. Also facilitates MHC class I-restricted recognition of exogenous antigens containing disulfide bonds by CD8+ T-cells or crosspresentation.</text>
</comment>
<comment type="similarity">
    <text evidence="1 7">Belongs to the GILT family.</text>
</comment>
<keyword evidence="7" id="KW-0676">Redox-active center</keyword>
<evidence type="ECO:0000256" key="7">
    <source>
        <dbReference type="RuleBase" id="RU369109"/>
    </source>
</evidence>
<keyword evidence="7" id="KW-1015">Disulfide bond</keyword>
<dbReference type="InterPro" id="IPR004911">
    <property type="entry name" value="Interferon-induced_GILT"/>
</dbReference>
<organism evidence="9 10">
    <name type="scientific">Eleutherodactylus coqui</name>
    <name type="common">Puerto Rican coqui</name>
    <dbReference type="NCBI Taxonomy" id="57060"/>
    <lineage>
        <taxon>Eukaryota</taxon>
        <taxon>Metazoa</taxon>
        <taxon>Chordata</taxon>
        <taxon>Craniata</taxon>
        <taxon>Vertebrata</taxon>
        <taxon>Euteleostomi</taxon>
        <taxon>Amphibia</taxon>
        <taxon>Batrachia</taxon>
        <taxon>Anura</taxon>
        <taxon>Neobatrachia</taxon>
        <taxon>Hyloidea</taxon>
        <taxon>Eleutherodactylidae</taxon>
        <taxon>Eleutherodactylinae</taxon>
        <taxon>Eleutherodactylus</taxon>
        <taxon>Eleutherodactylus</taxon>
    </lineage>
</organism>
<dbReference type="Pfam" id="PF03227">
    <property type="entry name" value="GILT"/>
    <property type="match status" value="1"/>
</dbReference>
<evidence type="ECO:0000256" key="2">
    <source>
        <dbReference type="ARBA" id="ARBA00011615"/>
    </source>
</evidence>
<evidence type="ECO:0000256" key="8">
    <source>
        <dbReference type="SAM" id="SignalP"/>
    </source>
</evidence>
<evidence type="ECO:0000256" key="3">
    <source>
        <dbReference type="ARBA" id="ARBA00022525"/>
    </source>
</evidence>
<keyword evidence="7" id="KW-0458">Lysosome</keyword>
<keyword evidence="7" id="KW-0391">Immunity</keyword>
<dbReference type="EC" id="1.8.-.-" evidence="7"/>
<keyword evidence="10" id="KW-1185">Reference proteome</keyword>
<feature type="signal peptide" evidence="8">
    <location>
        <begin position="1"/>
        <end position="18"/>
    </location>
</feature>
<dbReference type="PANTHER" id="PTHR13234">
    <property type="entry name" value="GAMMA-INTERFERON INDUCIBLE LYSOSOMAL THIOL REDUCTASE GILT"/>
    <property type="match status" value="1"/>
</dbReference>
<keyword evidence="5 7" id="KW-0325">Glycoprotein</keyword>
<evidence type="ECO:0000313" key="9">
    <source>
        <dbReference type="EMBL" id="KAG9466889.1"/>
    </source>
</evidence>
<dbReference type="AlphaFoldDB" id="A0A8J6ED38"/>
<comment type="subunit">
    <text evidence="2 7">Dimer; disulfide-linked.</text>
</comment>
<name>A0A8J6ED38_ELECQ</name>
<gene>
    <name evidence="9" type="ORF">GDO78_015936</name>
</gene>
<keyword evidence="3 7" id="KW-0964">Secreted</keyword>
<evidence type="ECO:0000256" key="4">
    <source>
        <dbReference type="ARBA" id="ARBA00022729"/>
    </source>
</evidence>
<keyword evidence="7" id="KW-0560">Oxidoreductase</keyword>
<dbReference type="OrthoDB" id="958254at2759"/>
<comment type="caution">
    <text evidence="9">The sequence shown here is derived from an EMBL/GenBank/DDBJ whole genome shotgun (WGS) entry which is preliminary data.</text>
</comment>
<sequence>MQSAVLLVTLCFAGICCQQLCDYPPSDWCSTWEIAKSCKVEQQCIEYYSRTKKDIKTSKEPAVQVELYYESLCGGCRSTLVLQLFPTWLMLNEIMNVTLVPYGNAQEKNVSGKWEFTCQHGPNECYVNTIEACVMYHLQDIESYFPVIFCIELSANMTSALEPVSKVN</sequence>
<accession>A0A8J6ED38</accession>
<dbReference type="EMBL" id="WNTK01001743">
    <property type="protein sequence ID" value="KAG9466889.1"/>
    <property type="molecule type" value="Genomic_DNA"/>
</dbReference>
<dbReference type="GO" id="GO:0005764">
    <property type="term" value="C:lysosome"/>
    <property type="evidence" value="ECO:0007669"/>
    <property type="project" value="UniProtKB-SubCell"/>
</dbReference>
<dbReference type="PANTHER" id="PTHR13234:SF8">
    <property type="entry name" value="GAMMA-INTERFERON-INDUCIBLE LYSOSOMAL THIOL REDUCTASE"/>
    <property type="match status" value="1"/>
</dbReference>
<feature type="chain" id="PRO_5036271957" description="Gamma-interferon-inducible lysosomal thiol reductase" evidence="8">
    <location>
        <begin position="19"/>
        <end position="168"/>
    </location>
</feature>
<dbReference type="Proteomes" id="UP000770717">
    <property type="component" value="Unassembled WGS sequence"/>
</dbReference>
<reference evidence="9" key="1">
    <citation type="thesis" date="2020" institute="ProQuest LLC" country="789 East Eisenhower Parkway, Ann Arbor, MI, USA">
        <title>Comparative Genomics and Chromosome Evolution.</title>
        <authorList>
            <person name="Mudd A.B."/>
        </authorList>
    </citation>
    <scope>NUCLEOTIDE SEQUENCE</scope>
    <source>
        <strain evidence="9">HN-11 Male</strain>
        <tissue evidence="9">Kidney and liver</tissue>
    </source>
</reference>
<evidence type="ECO:0000256" key="1">
    <source>
        <dbReference type="ARBA" id="ARBA00005679"/>
    </source>
</evidence>
<proteinExistence type="inferred from homology"/>
<dbReference type="GO" id="GO:0005576">
    <property type="term" value="C:extracellular region"/>
    <property type="evidence" value="ECO:0007669"/>
    <property type="project" value="UniProtKB-SubCell"/>
</dbReference>
<dbReference type="GO" id="GO:0016671">
    <property type="term" value="F:oxidoreductase activity, acting on a sulfur group of donors, disulfide as acceptor"/>
    <property type="evidence" value="ECO:0007669"/>
    <property type="project" value="UniProtKB-UniRule"/>
</dbReference>
<evidence type="ECO:0000313" key="10">
    <source>
        <dbReference type="Proteomes" id="UP000770717"/>
    </source>
</evidence>
<comment type="subcellular location">
    <subcellularLocation>
        <location evidence="7">Secreted</location>
    </subcellularLocation>
    <subcellularLocation>
        <location evidence="7">Lysosome</location>
    </subcellularLocation>
</comment>
<dbReference type="GO" id="GO:0002376">
    <property type="term" value="P:immune system process"/>
    <property type="evidence" value="ECO:0007669"/>
    <property type="project" value="UniProtKB-KW"/>
</dbReference>
<evidence type="ECO:0000256" key="6">
    <source>
        <dbReference type="ARBA" id="ARBA00059163"/>
    </source>
</evidence>